<keyword evidence="1" id="KW-0812">Transmembrane</keyword>
<dbReference type="EMBL" id="GG738859">
    <property type="protein sequence ID" value="EFC46381.1"/>
    <property type="molecule type" value="Genomic_DNA"/>
</dbReference>
<feature type="signal peptide" evidence="2">
    <location>
        <begin position="1"/>
        <end position="27"/>
    </location>
</feature>
<evidence type="ECO:0000256" key="2">
    <source>
        <dbReference type="SAM" id="SignalP"/>
    </source>
</evidence>
<keyword evidence="1" id="KW-1133">Transmembrane helix</keyword>
<evidence type="ECO:0000313" key="3">
    <source>
        <dbReference type="EMBL" id="EFC46381.1"/>
    </source>
</evidence>
<sequence length="215" mass="23725">MNTPLNSCTLVLFSIVAILFLLNNSHATVVATSQQQQVATPCTPVDKDYKFSWSNEYAIALECQVGPDYNQFKMNYSSSGYGASVYFLTEPQYNDFVEKVKANPAYVPPSIAEYMFYFYFPNSGYLSSKGNIVTLPRTDLGKIRVLVKRNPSYEGATARVFIDLTIIPQQDNTAAIVIAVASVGGIIGVLCCVGCCAGLIFFVLRRRKASYQQVV</sequence>
<feature type="transmembrane region" description="Helical" evidence="1">
    <location>
        <begin position="174"/>
        <end position="204"/>
    </location>
</feature>
<dbReference type="Proteomes" id="UP000006671">
    <property type="component" value="Unassembled WGS sequence"/>
</dbReference>
<dbReference type="AlphaFoldDB" id="D2VA77"/>
<reference evidence="3 4" key="1">
    <citation type="journal article" date="2010" name="Cell">
        <title>The genome of Naegleria gruberi illuminates early eukaryotic versatility.</title>
        <authorList>
            <person name="Fritz-Laylin L.K."/>
            <person name="Prochnik S.E."/>
            <person name="Ginger M.L."/>
            <person name="Dacks J.B."/>
            <person name="Carpenter M.L."/>
            <person name="Field M.C."/>
            <person name="Kuo A."/>
            <person name="Paredez A."/>
            <person name="Chapman J."/>
            <person name="Pham J."/>
            <person name="Shu S."/>
            <person name="Neupane R."/>
            <person name="Cipriano M."/>
            <person name="Mancuso J."/>
            <person name="Tu H."/>
            <person name="Salamov A."/>
            <person name="Lindquist E."/>
            <person name="Shapiro H."/>
            <person name="Lucas S."/>
            <person name="Grigoriev I.V."/>
            <person name="Cande W.Z."/>
            <person name="Fulton C."/>
            <person name="Rokhsar D.S."/>
            <person name="Dawson S.C."/>
        </authorList>
    </citation>
    <scope>NUCLEOTIDE SEQUENCE [LARGE SCALE GENOMIC DNA]</scope>
    <source>
        <strain evidence="3 4">NEG-M</strain>
    </source>
</reference>
<organism evidence="4">
    <name type="scientific">Naegleria gruberi</name>
    <name type="common">Amoeba</name>
    <dbReference type="NCBI Taxonomy" id="5762"/>
    <lineage>
        <taxon>Eukaryota</taxon>
        <taxon>Discoba</taxon>
        <taxon>Heterolobosea</taxon>
        <taxon>Tetramitia</taxon>
        <taxon>Eutetramitia</taxon>
        <taxon>Vahlkampfiidae</taxon>
        <taxon>Naegleria</taxon>
    </lineage>
</organism>
<proteinExistence type="predicted"/>
<feature type="chain" id="PRO_5003038531" evidence="2">
    <location>
        <begin position="28"/>
        <end position="215"/>
    </location>
</feature>
<dbReference type="KEGG" id="ngr:NAEGRDRAFT_65764"/>
<name>D2VA77_NAEGR</name>
<dbReference type="InParanoid" id="D2VA77"/>
<keyword evidence="2" id="KW-0732">Signal</keyword>
<gene>
    <name evidence="3" type="ORF">NAEGRDRAFT_65764</name>
</gene>
<evidence type="ECO:0000313" key="4">
    <source>
        <dbReference type="Proteomes" id="UP000006671"/>
    </source>
</evidence>
<protein>
    <submittedName>
        <fullName evidence="3">Predicted protein</fullName>
    </submittedName>
</protein>
<keyword evidence="1" id="KW-0472">Membrane</keyword>
<dbReference type="CDD" id="cd12087">
    <property type="entry name" value="TM_EGFR-like"/>
    <property type="match status" value="1"/>
</dbReference>
<keyword evidence="4" id="KW-1185">Reference proteome</keyword>
<dbReference type="VEuPathDB" id="AmoebaDB:NAEGRDRAFT_65764"/>
<accession>D2VA77</accession>
<evidence type="ECO:0000256" key="1">
    <source>
        <dbReference type="SAM" id="Phobius"/>
    </source>
</evidence>
<dbReference type="GeneID" id="8859498"/>
<dbReference type="RefSeq" id="XP_002679125.1">
    <property type="nucleotide sequence ID" value="XM_002679079.1"/>
</dbReference>